<comment type="caution">
    <text evidence="2">The sequence shown here is derived from an EMBL/GenBank/DDBJ whole genome shotgun (WGS) entry which is preliminary data.</text>
</comment>
<feature type="compositionally biased region" description="Basic and acidic residues" evidence="1">
    <location>
        <begin position="335"/>
        <end position="353"/>
    </location>
</feature>
<proteinExistence type="predicted"/>
<dbReference type="EMBL" id="CAUYUJ010021873">
    <property type="protein sequence ID" value="CAK0907535.1"/>
    <property type="molecule type" value="Genomic_DNA"/>
</dbReference>
<gene>
    <name evidence="2" type="ORF">PCOR1329_LOCUS82516</name>
</gene>
<protein>
    <submittedName>
        <fullName evidence="2">Uncharacterized protein</fullName>
    </submittedName>
</protein>
<name>A0ABN9YA31_9DINO</name>
<feature type="non-terminal residue" evidence="2">
    <location>
        <position position="359"/>
    </location>
</feature>
<evidence type="ECO:0000313" key="3">
    <source>
        <dbReference type="Proteomes" id="UP001189429"/>
    </source>
</evidence>
<keyword evidence="3" id="KW-1185">Reference proteome</keyword>
<feature type="region of interest" description="Disordered" evidence="1">
    <location>
        <begin position="319"/>
        <end position="359"/>
    </location>
</feature>
<dbReference type="Proteomes" id="UP001189429">
    <property type="component" value="Unassembled WGS sequence"/>
</dbReference>
<organism evidence="2 3">
    <name type="scientific">Prorocentrum cordatum</name>
    <dbReference type="NCBI Taxonomy" id="2364126"/>
    <lineage>
        <taxon>Eukaryota</taxon>
        <taxon>Sar</taxon>
        <taxon>Alveolata</taxon>
        <taxon>Dinophyceae</taxon>
        <taxon>Prorocentrales</taxon>
        <taxon>Prorocentraceae</taxon>
        <taxon>Prorocentrum</taxon>
    </lineage>
</organism>
<evidence type="ECO:0000256" key="1">
    <source>
        <dbReference type="SAM" id="MobiDB-lite"/>
    </source>
</evidence>
<sequence>MSGYIVCSANTVMVMHLHHAANTVNAMEHPLAFRSNVRPEVTSALCEYAKDTPRYKVSLVDARIEIARACKTVLDGLDSKGDRGKLESAAVLTFDAETQLPTTSQISREAETKDNKWTALSVAEWFQSSSKEELGMSHAFSDAVVAALRAHHLAAVAAEGVDMQARASSGKRCIVAARRREAEALEFWPRVRKSMKVAQKSTHPEKVRANVHVKKADSSSALEHRIVNIHPDVKLPTNTTPADVEPHGTTWEWDTKESMQYFWAVTRLTAAERQKRASKEGSALALFNVELPEKETAVAMPAKANLALAITMPALANTAPVEKGKELSSEVSATAEKETKSEAETWRTDEARQAKKFKT</sequence>
<accession>A0ABN9YA31</accession>
<reference evidence="2" key="1">
    <citation type="submission" date="2023-10" db="EMBL/GenBank/DDBJ databases">
        <authorList>
            <person name="Chen Y."/>
            <person name="Shah S."/>
            <person name="Dougan E. K."/>
            <person name="Thang M."/>
            <person name="Chan C."/>
        </authorList>
    </citation>
    <scope>NUCLEOTIDE SEQUENCE [LARGE SCALE GENOMIC DNA]</scope>
</reference>
<evidence type="ECO:0000313" key="2">
    <source>
        <dbReference type="EMBL" id="CAK0907535.1"/>
    </source>
</evidence>